<evidence type="ECO:0000256" key="1">
    <source>
        <dbReference type="ARBA" id="ARBA00008742"/>
    </source>
</evidence>
<keyword evidence="2 6" id="KW-0132">Cell division</keyword>
<evidence type="ECO:0000256" key="2">
    <source>
        <dbReference type="ARBA" id="ARBA00022618"/>
    </source>
</evidence>
<dbReference type="STRING" id="45286.A0A0X8HU12"/>
<sequence>MSPATVPAGLIVNAKQKYYPIELSNAELLAHYETVQDYHHEISENVLEHSSRVKPDPKLIDQQPEMNPIQTRSIIVSFAFELSLKTRVTNGIFFHTIRLYDRYCSKRVVLRDQSKLVIGTCLWLAAKTWGGCNHIINNVVVPTGGRFYGPNPRARIPRLSELVHYCGGSHLFDESMFAQMERNILDTLSWDIYEPMINDYVLNVDENCLIQYELYKKQLEHSRRYATSKRDSQDSAATEDDLSEEDQDLNAKIQLINIKTFLIDLSVWQYDLLKYEVFEASHGIFSIINELMQQDLAPVLLTPIPTPSHEAAVLNIFVNAVIDCPPELLDAYQNKLGVLQFVAQVKDYHLALHKKLQLAAAMDLSKSSTFYEPPSIPSPTYSQRSNCTPLRTTSNSENSVFSSVSNQQSPLTPQIYSFCVPKQNSVGGSTTSVNSISKVARDRDGCEVSVIGAEDKENHDPVPHRVKFPGHNNFYGVTDDESNICNSNRSSLVSLALGNMNSLV</sequence>
<dbReference type="InterPro" id="IPR036915">
    <property type="entry name" value="Cyclin-like_sf"/>
</dbReference>
<dbReference type="SMART" id="SM00385">
    <property type="entry name" value="CYCLIN"/>
    <property type="match status" value="1"/>
</dbReference>
<evidence type="ECO:0000313" key="11">
    <source>
        <dbReference type="Proteomes" id="UP000243052"/>
    </source>
</evidence>
<keyword evidence="3 6" id="KW-0195">Cyclin</keyword>
<dbReference type="PANTHER" id="PTHR21615:SF2">
    <property type="entry name" value="CYCLIN N-TERMINAL DOMAIN-CONTAINING PROTEIN 1"/>
    <property type="match status" value="1"/>
</dbReference>
<evidence type="ECO:0000256" key="7">
    <source>
        <dbReference type="RuleBase" id="RU000383"/>
    </source>
</evidence>
<comment type="similarity">
    <text evidence="1 6 7">Belongs to the cyclin family.</text>
</comment>
<keyword evidence="4 6" id="KW-0131">Cell cycle</keyword>
<dbReference type="Pfam" id="PF00134">
    <property type="entry name" value="Cyclin_N"/>
    <property type="match status" value="1"/>
</dbReference>
<dbReference type="GO" id="GO:0000307">
    <property type="term" value="C:cyclin-dependent protein kinase holoenzyme complex"/>
    <property type="evidence" value="ECO:0007669"/>
    <property type="project" value="UniProtKB-ARBA"/>
</dbReference>
<dbReference type="PIRSF" id="PIRSF001770">
    <property type="entry name" value="Cyclin_CLN"/>
    <property type="match status" value="1"/>
</dbReference>
<dbReference type="GO" id="GO:0051301">
    <property type="term" value="P:cell division"/>
    <property type="evidence" value="ECO:0007669"/>
    <property type="project" value="UniProtKB-KW"/>
</dbReference>
<dbReference type="GeneID" id="28724729"/>
<dbReference type="SUPFAM" id="SSF47954">
    <property type="entry name" value="Cyclin-like"/>
    <property type="match status" value="1"/>
</dbReference>
<comment type="function">
    <text evidence="5">Essential for the control of the cell cycle at the G1/S (start) transition. Interacts with the CDC28 protein kinase to form MPF.</text>
</comment>
<dbReference type="FunFam" id="1.10.472.10:FF:000080">
    <property type="entry name" value="G1/S-specific cyclin"/>
    <property type="match status" value="1"/>
</dbReference>
<dbReference type="CDD" id="cd20559">
    <property type="entry name" value="CYCLIN_ScCLN_like"/>
    <property type="match status" value="1"/>
</dbReference>
<evidence type="ECO:0000256" key="3">
    <source>
        <dbReference type="ARBA" id="ARBA00023127"/>
    </source>
</evidence>
<accession>A0A0X8HU12</accession>
<dbReference type="OrthoDB" id="5590282at2759"/>
<dbReference type="InterPro" id="IPR014399">
    <property type="entry name" value="Cyclin_CLN"/>
</dbReference>
<evidence type="ECO:0000256" key="6">
    <source>
        <dbReference type="PIRNR" id="PIRNR001770"/>
    </source>
</evidence>
<evidence type="ECO:0000259" key="9">
    <source>
        <dbReference type="SMART" id="SM00385"/>
    </source>
</evidence>
<comment type="function">
    <text evidence="6">G1/S-specific cyclin essential for the control of the cell cycle at the G1/S (start) transition.</text>
</comment>
<evidence type="ECO:0000256" key="8">
    <source>
        <dbReference type="SAM" id="MobiDB-lite"/>
    </source>
</evidence>
<proteinExistence type="inferred from homology"/>
<dbReference type="PANTHER" id="PTHR21615">
    <property type="entry name" value="CYCLIN N-TERMINAL DOMAIN-CONTAINING PROTEIN 1"/>
    <property type="match status" value="1"/>
</dbReference>
<evidence type="ECO:0000256" key="5">
    <source>
        <dbReference type="ARBA" id="ARBA00053308"/>
    </source>
</evidence>
<dbReference type="EMBL" id="CP014245">
    <property type="protein sequence ID" value="AMD21439.1"/>
    <property type="molecule type" value="Genomic_DNA"/>
</dbReference>
<reference evidence="10 11" key="1">
    <citation type="submission" date="2016-01" db="EMBL/GenBank/DDBJ databases">
        <title>Genome sequence of the yeast Holleya sinecauda.</title>
        <authorList>
            <person name="Dietrich F.S."/>
        </authorList>
    </citation>
    <scope>NUCLEOTIDE SEQUENCE [LARGE SCALE GENOMIC DNA]</scope>
    <source>
        <strain evidence="10 11">ATCC 58844</strain>
    </source>
</reference>
<protein>
    <recommendedName>
        <fullName evidence="6">G1/S-specific cyclin</fullName>
    </recommendedName>
</protein>
<evidence type="ECO:0000313" key="10">
    <source>
        <dbReference type="EMBL" id="AMD21439.1"/>
    </source>
</evidence>
<gene>
    <name evidence="10" type="ORF">AW171_hschr53390</name>
</gene>
<feature type="compositionally biased region" description="Polar residues" evidence="8">
    <location>
        <begin position="378"/>
        <end position="393"/>
    </location>
</feature>
<organism evidence="10 11">
    <name type="scientific">Eremothecium sinecaudum</name>
    <dbReference type="NCBI Taxonomy" id="45286"/>
    <lineage>
        <taxon>Eukaryota</taxon>
        <taxon>Fungi</taxon>
        <taxon>Dikarya</taxon>
        <taxon>Ascomycota</taxon>
        <taxon>Saccharomycotina</taxon>
        <taxon>Saccharomycetes</taxon>
        <taxon>Saccharomycetales</taxon>
        <taxon>Saccharomycetaceae</taxon>
        <taxon>Eremothecium</taxon>
    </lineage>
</organism>
<dbReference type="InterPro" id="IPR006671">
    <property type="entry name" value="Cyclin_N"/>
</dbReference>
<dbReference type="GO" id="GO:0007089">
    <property type="term" value="P:traversing start control point of mitotic cell cycle"/>
    <property type="evidence" value="ECO:0007669"/>
    <property type="project" value="UniProtKB-ARBA"/>
</dbReference>
<feature type="region of interest" description="Disordered" evidence="8">
    <location>
        <begin position="375"/>
        <end position="404"/>
    </location>
</feature>
<feature type="domain" description="Cyclin-like" evidence="9">
    <location>
        <begin position="77"/>
        <end position="186"/>
    </location>
</feature>
<dbReference type="AlphaFoldDB" id="A0A0X8HU12"/>
<dbReference type="GO" id="GO:0016538">
    <property type="term" value="F:cyclin-dependent protein serine/threonine kinase regulator activity"/>
    <property type="evidence" value="ECO:0007669"/>
    <property type="project" value="UniProtKB-ARBA"/>
</dbReference>
<evidence type="ECO:0000256" key="4">
    <source>
        <dbReference type="ARBA" id="ARBA00023306"/>
    </source>
</evidence>
<dbReference type="RefSeq" id="XP_017988435.1">
    <property type="nucleotide sequence ID" value="XM_018132946.1"/>
</dbReference>
<name>A0A0X8HU12_9SACH</name>
<keyword evidence="11" id="KW-1185">Reference proteome</keyword>
<dbReference type="Proteomes" id="UP000243052">
    <property type="component" value="Chromosome v"/>
</dbReference>
<feature type="compositionally biased region" description="Low complexity" evidence="8">
    <location>
        <begin position="394"/>
        <end position="404"/>
    </location>
</feature>
<dbReference type="InterPro" id="IPR013763">
    <property type="entry name" value="Cyclin-like_dom"/>
</dbReference>
<dbReference type="Gene3D" id="1.10.472.10">
    <property type="entry name" value="Cyclin-like"/>
    <property type="match status" value="1"/>
</dbReference>